<dbReference type="Gene3D" id="3.40.50.980">
    <property type="match status" value="2"/>
</dbReference>
<dbReference type="Pfam" id="PF13193">
    <property type="entry name" value="AMP-binding_C"/>
    <property type="match status" value="1"/>
</dbReference>
<protein>
    <submittedName>
        <fullName evidence="6">Amino acid adenylation domain-containing protein</fullName>
    </submittedName>
</protein>
<evidence type="ECO:0000313" key="7">
    <source>
        <dbReference type="Proteomes" id="UP000308697"/>
    </source>
</evidence>
<dbReference type="InterPro" id="IPR009081">
    <property type="entry name" value="PP-bd_ACP"/>
</dbReference>
<dbReference type="PROSITE" id="PS50075">
    <property type="entry name" value="CARRIER"/>
    <property type="match status" value="1"/>
</dbReference>
<evidence type="ECO:0000256" key="1">
    <source>
        <dbReference type="ARBA" id="ARBA00001957"/>
    </source>
</evidence>
<feature type="domain" description="Carrier" evidence="5">
    <location>
        <begin position="1027"/>
        <end position="1101"/>
    </location>
</feature>
<dbReference type="SUPFAM" id="SSF56801">
    <property type="entry name" value="Acetyl-CoA synthetase-like"/>
    <property type="match status" value="1"/>
</dbReference>
<accession>A0A4U0NW98</accession>
<dbReference type="Pfam" id="PF00550">
    <property type="entry name" value="PP-binding"/>
    <property type="match status" value="1"/>
</dbReference>
<dbReference type="PANTHER" id="PTHR45527:SF1">
    <property type="entry name" value="FATTY ACID SYNTHASE"/>
    <property type="match status" value="1"/>
</dbReference>
<gene>
    <name evidence="6" type="ORF">FCH28_02510</name>
</gene>
<dbReference type="InterPro" id="IPR025110">
    <property type="entry name" value="AMP-bd_C"/>
</dbReference>
<dbReference type="OrthoDB" id="2472181at2"/>
<dbReference type="FunFam" id="3.30.300.30:FF:000010">
    <property type="entry name" value="Enterobactin synthetase component F"/>
    <property type="match status" value="1"/>
</dbReference>
<dbReference type="CDD" id="cd19531">
    <property type="entry name" value="LCL_NRPS-like"/>
    <property type="match status" value="1"/>
</dbReference>
<dbReference type="Gene3D" id="1.10.1200.10">
    <property type="entry name" value="ACP-like"/>
    <property type="match status" value="1"/>
</dbReference>
<keyword evidence="2" id="KW-0596">Phosphopantetheine</keyword>
<evidence type="ECO:0000313" key="6">
    <source>
        <dbReference type="EMBL" id="TJZ59037.1"/>
    </source>
</evidence>
<dbReference type="SMART" id="SM00823">
    <property type="entry name" value="PKS_PP"/>
    <property type="match status" value="1"/>
</dbReference>
<dbReference type="InterPro" id="IPR036736">
    <property type="entry name" value="ACP-like_sf"/>
</dbReference>
<dbReference type="GO" id="GO:0043041">
    <property type="term" value="P:amino acid activation for nonribosomal peptide biosynthetic process"/>
    <property type="evidence" value="ECO:0007669"/>
    <property type="project" value="TreeGrafter"/>
</dbReference>
<dbReference type="Pfam" id="PF00501">
    <property type="entry name" value="AMP-binding"/>
    <property type="match status" value="1"/>
</dbReference>
<evidence type="ECO:0000256" key="4">
    <source>
        <dbReference type="SAM" id="MobiDB-lite"/>
    </source>
</evidence>
<dbReference type="CDD" id="cd05930">
    <property type="entry name" value="A_NRPS"/>
    <property type="match status" value="1"/>
</dbReference>
<dbReference type="GO" id="GO:0005737">
    <property type="term" value="C:cytoplasm"/>
    <property type="evidence" value="ECO:0007669"/>
    <property type="project" value="TreeGrafter"/>
</dbReference>
<dbReference type="Gene3D" id="3.30.300.30">
    <property type="match status" value="1"/>
</dbReference>
<dbReference type="GO" id="GO:0031177">
    <property type="term" value="F:phosphopantetheine binding"/>
    <property type="evidence" value="ECO:0007669"/>
    <property type="project" value="InterPro"/>
</dbReference>
<feature type="region of interest" description="Disordered" evidence="4">
    <location>
        <begin position="254"/>
        <end position="284"/>
    </location>
</feature>
<dbReference type="FunFam" id="2.30.38.10:FF:000001">
    <property type="entry name" value="Non-ribosomal peptide synthetase PvdI"/>
    <property type="match status" value="1"/>
</dbReference>
<dbReference type="InterPro" id="IPR045851">
    <property type="entry name" value="AMP-bd_C_sf"/>
</dbReference>
<evidence type="ECO:0000256" key="3">
    <source>
        <dbReference type="ARBA" id="ARBA00022553"/>
    </source>
</evidence>
<dbReference type="InterPro" id="IPR023213">
    <property type="entry name" value="CAT-like_dom_sf"/>
</dbReference>
<reference evidence="6 7" key="1">
    <citation type="submission" date="2019-04" db="EMBL/GenBank/DDBJ databases">
        <title>Streptomyces piniterrae sp. nov., a heliquinomycin-producing actinomycete isolated from rhizosphere soil of Pinus yunnanensis.</title>
        <authorList>
            <person name="Zhuang X."/>
            <person name="Zhao J."/>
        </authorList>
    </citation>
    <scope>NUCLEOTIDE SEQUENCE [LARGE SCALE GENOMIC DNA]</scope>
    <source>
        <strain evidence="7">jys28</strain>
    </source>
</reference>
<dbReference type="FunFam" id="3.40.50.980:FF:000001">
    <property type="entry name" value="Non-ribosomal peptide synthetase"/>
    <property type="match status" value="1"/>
</dbReference>
<organism evidence="6 7">
    <name type="scientific">Streptomyces piniterrae</name>
    <dbReference type="NCBI Taxonomy" id="2571125"/>
    <lineage>
        <taxon>Bacteria</taxon>
        <taxon>Bacillati</taxon>
        <taxon>Actinomycetota</taxon>
        <taxon>Actinomycetes</taxon>
        <taxon>Kitasatosporales</taxon>
        <taxon>Streptomycetaceae</taxon>
        <taxon>Streptomyces</taxon>
    </lineage>
</organism>
<evidence type="ECO:0000256" key="2">
    <source>
        <dbReference type="ARBA" id="ARBA00022450"/>
    </source>
</evidence>
<dbReference type="InterPro" id="IPR006162">
    <property type="entry name" value="Ppantetheine_attach_site"/>
</dbReference>
<comment type="cofactor">
    <cofactor evidence="1">
        <name>pantetheine 4'-phosphate</name>
        <dbReference type="ChEBI" id="CHEBI:47942"/>
    </cofactor>
</comment>
<comment type="caution">
    <text evidence="6">The sequence shown here is derived from an EMBL/GenBank/DDBJ whole genome shotgun (WGS) entry which is preliminary data.</text>
</comment>
<dbReference type="PROSITE" id="PS00012">
    <property type="entry name" value="PHOSPHOPANTETHEINE"/>
    <property type="match status" value="1"/>
</dbReference>
<feature type="compositionally biased region" description="Gly residues" evidence="4">
    <location>
        <begin position="34"/>
        <end position="44"/>
    </location>
</feature>
<sequence>MSEQSRNQTHDADRLAAKKKELLRRKLAERGLTASGGTGTGTGRASGTPDARRTPTLSSAQRRMWALQKLAPEAAAYNLCLAFHIEGHLDTRALEAALSDVQRRHEVLHTVYRETADGTVTPELVTDPRLPLTVADLRDTPAEDRAAAADRRAAQLGRHPFDLAAEPPLRATLLRTGDTDHVLVLVAHHIALDEGSWNVLFDELAESYRRHTTGVNAPVPPPHTQYADFAAWERERNTDAWTARQLDHWRSRLTPWPEPTALPTDFPRPATPEEDGATHTRPLGPDLAARVRDLAREQRVTPFMVLLAAAAVLLGRRTGSQDIALGTPAMNRDRTEFENLIGNFDNTLLLRVGLAGDPDFHEVLDRVRTVCTDGYEHQQLPFESVLQELRPHRTASRNTPFDVMFLLRTDTFREFTLPGVRVTPRPVSNGTSQFELTLAAVVAGDELALEATYRTDLFRHETVEALLAQLEQLLTDLTHHPEQPVRLASLLTPDEREKLLVQWNDTARQVPDGPLGALFAAQAARTPDRTALVFGQETLGYAELDARANQLARLLIDLGAGPESVIGLALRRSVDMVVGLLAVLKAGAAYLPLDPDYPAERLALIHRDAAPGLLLTTSDVAAALPGVEPARQILLDDPAVRGRLAQQGTTDPQPTGLTPDSPAYVIYTSGSTGTPKGVVGLHKGLVNRLTWFHRRYPWHPAAPVCAKTSLSFLDGTSELLGPLLHGGTVVLADQIAAKSPADLGALIQRHGAARITVVPSLLSAILELDDRDRSRFAGCDLWISSGEALPAAVAERFAEVFPHARLLNFYGSSEASADSLYTEVDGADPALGGPLWNTRAHVLDAGLQPVPAEGVGELYIAGEGIARGYLRRPRLTAQRFVPDPYGPPGSRMYRTGDLVRRRADGALEYAGRADNQVKIRGFRIEPGEIEALLLERADIAQAAVVARSDGAGGTALVAYAVPEPTAEPDARTPDGPELRAHIAARLPDYMVPAATVLIDALPLTPSGKLDRRALPAPDFSAAVGDDRPSTPEEELLAGLFAQVLGLPSVGVRDRFFELGGDSILSIQLASRAKAAGLPISPWDIFQHPTAAGLAALAAASAPDAPEGSTTPVPTPPAVRRLADPGAGAPRPWSALLRLPMGTTRERLTEVLQALLDRHAILRAVPDGAELRIPRTGEPSAANLLTPVDVDPTTEAFTESVRRQRAAAPERLDARRGVLLDAAWWDGGTQAQGRLLLSVHPLAADADSWRILLADLAALGRGRGGLDTAPAAYADWAREYARALRATEDTARAHWQDLLSGPDPFRDLWGAATAPRATRTVELADGRTTAALDRVAGRFHADLAEVLLTGLGSATLRRSEERGAEASDGVRVELTRSGRDAAALSGWTAGGAQPATGVGRFDIRLAVRFGTDHAHQDPGVLLKHVKEDARPAAPESLGYDAPDGRLPAPGLRFVHHDTSLDTDSGSGGETDGDAGADWSALPCDDLAESPDALPGTVAGGPDPAALELTSYRSSSGGEPVLRLVCTWPTAPGAEREVTALSDEWVRALHTLVDQLDHDDAGGHTPSDFTLVSLDADALAALEANFPAL</sequence>
<dbReference type="Gene3D" id="3.30.559.30">
    <property type="entry name" value="Nonribosomal peptide synthetase, condensation domain"/>
    <property type="match status" value="2"/>
</dbReference>
<dbReference type="Gene3D" id="2.30.38.10">
    <property type="entry name" value="Luciferase, Domain 3"/>
    <property type="match status" value="1"/>
</dbReference>
<dbReference type="SUPFAM" id="SSF52777">
    <property type="entry name" value="CoA-dependent acyltransferases"/>
    <property type="match status" value="4"/>
</dbReference>
<dbReference type="Proteomes" id="UP000308697">
    <property type="component" value="Unassembled WGS sequence"/>
</dbReference>
<dbReference type="GO" id="GO:0044550">
    <property type="term" value="P:secondary metabolite biosynthetic process"/>
    <property type="evidence" value="ECO:0007669"/>
    <property type="project" value="TreeGrafter"/>
</dbReference>
<dbReference type="Gene3D" id="3.30.559.10">
    <property type="entry name" value="Chloramphenicol acetyltransferase-like domain"/>
    <property type="match status" value="2"/>
</dbReference>
<dbReference type="NCBIfam" id="TIGR01733">
    <property type="entry name" value="AA-adenyl-dom"/>
    <property type="match status" value="1"/>
</dbReference>
<dbReference type="EMBL" id="SUMB01000001">
    <property type="protein sequence ID" value="TJZ59037.1"/>
    <property type="molecule type" value="Genomic_DNA"/>
</dbReference>
<dbReference type="PANTHER" id="PTHR45527">
    <property type="entry name" value="NONRIBOSOMAL PEPTIDE SYNTHETASE"/>
    <property type="match status" value="1"/>
</dbReference>
<dbReference type="InterPro" id="IPR020806">
    <property type="entry name" value="PKS_PP-bd"/>
</dbReference>
<name>A0A4U0NW98_9ACTN</name>
<dbReference type="InterPro" id="IPR010071">
    <property type="entry name" value="AA_adenyl_dom"/>
</dbReference>
<proteinExistence type="predicted"/>
<evidence type="ECO:0000259" key="5">
    <source>
        <dbReference type="PROSITE" id="PS50075"/>
    </source>
</evidence>
<dbReference type="RefSeq" id="WP_136737989.1">
    <property type="nucleotide sequence ID" value="NZ_SUMB01000001.1"/>
</dbReference>
<feature type="region of interest" description="Disordered" evidence="4">
    <location>
        <begin position="1"/>
        <end position="20"/>
    </location>
</feature>
<dbReference type="InterPro" id="IPR020845">
    <property type="entry name" value="AMP-binding_CS"/>
</dbReference>
<dbReference type="PROSITE" id="PS00455">
    <property type="entry name" value="AMP_BINDING"/>
    <property type="match status" value="1"/>
</dbReference>
<feature type="region of interest" description="Disordered" evidence="4">
    <location>
        <begin position="1454"/>
        <end position="1495"/>
    </location>
</feature>
<feature type="compositionally biased region" description="Basic and acidic residues" evidence="4">
    <location>
        <begin position="8"/>
        <end position="20"/>
    </location>
</feature>
<keyword evidence="3" id="KW-0597">Phosphoprotein</keyword>
<dbReference type="InterPro" id="IPR001242">
    <property type="entry name" value="Condensation_dom"/>
</dbReference>
<dbReference type="Pfam" id="PF00668">
    <property type="entry name" value="Condensation"/>
    <property type="match status" value="2"/>
</dbReference>
<dbReference type="InterPro" id="IPR000873">
    <property type="entry name" value="AMP-dep_synth/lig_dom"/>
</dbReference>
<keyword evidence="7" id="KW-1185">Reference proteome</keyword>
<dbReference type="SUPFAM" id="SSF47336">
    <property type="entry name" value="ACP-like"/>
    <property type="match status" value="1"/>
</dbReference>
<dbReference type="GO" id="GO:0008610">
    <property type="term" value="P:lipid biosynthetic process"/>
    <property type="evidence" value="ECO:0007669"/>
    <property type="project" value="UniProtKB-ARBA"/>
</dbReference>
<dbReference type="GO" id="GO:0017000">
    <property type="term" value="P:antibiotic biosynthetic process"/>
    <property type="evidence" value="ECO:0007669"/>
    <property type="project" value="UniProtKB-ARBA"/>
</dbReference>
<dbReference type="GO" id="GO:0003824">
    <property type="term" value="F:catalytic activity"/>
    <property type="evidence" value="ECO:0007669"/>
    <property type="project" value="InterPro"/>
</dbReference>
<feature type="region of interest" description="Disordered" evidence="4">
    <location>
        <begin position="26"/>
        <end position="59"/>
    </location>
</feature>